<evidence type="ECO:0000256" key="6">
    <source>
        <dbReference type="ARBA" id="ARBA00023136"/>
    </source>
</evidence>
<accession>A0ABS9BXL6</accession>
<comment type="caution">
    <text evidence="8">The sequence shown here is derived from an EMBL/GenBank/DDBJ whole genome shotgun (WGS) entry which is preliminary data.</text>
</comment>
<comment type="subcellular location">
    <subcellularLocation>
        <location evidence="1">Cell membrane</location>
        <topology evidence="1">Multi-pass membrane protein</topology>
    </subcellularLocation>
</comment>
<comment type="similarity">
    <text evidence="2">Belongs to the DoxX family.</text>
</comment>
<keyword evidence="3" id="KW-1003">Cell membrane</keyword>
<protein>
    <submittedName>
        <fullName evidence="8">DoxX family protein</fullName>
    </submittedName>
</protein>
<keyword evidence="5 7" id="KW-1133">Transmembrane helix</keyword>
<evidence type="ECO:0000256" key="5">
    <source>
        <dbReference type="ARBA" id="ARBA00022989"/>
    </source>
</evidence>
<name>A0ABS9BXL6_9BACT</name>
<feature type="transmembrane region" description="Helical" evidence="7">
    <location>
        <begin position="21"/>
        <end position="41"/>
    </location>
</feature>
<feature type="transmembrane region" description="Helical" evidence="7">
    <location>
        <begin position="83"/>
        <end position="102"/>
    </location>
</feature>
<keyword evidence="6 7" id="KW-0472">Membrane</keyword>
<evidence type="ECO:0000313" key="9">
    <source>
        <dbReference type="Proteomes" id="UP001201449"/>
    </source>
</evidence>
<dbReference type="EMBL" id="JAKEVZ010000016">
    <property type="protein sequence ID" value="MCF1752807.1"/>
    <property type="molecule type" value="Genomic_DNA"/>
</dbReference>
<evidence type="ECO:0000256" key="7">
    <source>
        <dbReference type="SAM" id="Phobius"/>
    </source>
</evidence>
<evidence type="ECO:0000256" key="2">
    <source>
        <dbReference type="ARBA" id="ARBA00006679"/>
    </source>
</evidence>
<organism evidence="8 9">
    <name type="scientific">Mariniradius sediminis</name>
    <dbReference type="NCBI Taxonomy" id="2909237"/>
    <lineage>
        <taxon>Bacteria</taxon>
        <taxon>Pseudomonadati</taxon>
        <taxon>Bacteroidota</taxon>
        <taxon>Cytophagia</taxon>
        <taxon>Cytophagales</taxon>
        <taxon>Cyclobacteriaceae</taxon>
        <taxon>Mariniradius</taxon>
    </lineage>
</organism>
<keyword evidence="4 7" id="KW-0812">Transmembrane</keyword>
<dbReference type="RefSeq" id="WP_234862655.1">
    <property type="nucleotide sequence ID" value="NZ_JAKEVZ010000016.1"/>
</dbReference>
<dbReference type="Proteomes" id="UP001201449">
    <property type="component" value="Unassembled WGS sequence"/>
</dbReference>
<dbReference type="PANTHER" id="PTHR33452:SF1">
    <property type="entry name" value="INNER MEMBRANE PROTEIN YPHA-RELATED"/>
    <property type="match status" value="1"/>
</dbReference>
<evidence type="ECO:0000256" key="1">
    <source>
        <dbReference type="ARBA" id="ARBA00004651"/>
    </source>
</evidence>
<evidence type="ECO:0000256" key="3">
    <source>
        <dbReference type="ARBA" id="ARBA00022475"/>
    </source>
</evidence>
<feature type="transmembrane region" description="Helical" evidence="7">
    <location>
        <begin position="114"/>
        <end position="133"/>
    </location>
</feature>
<keyword evidence="9" id="KW-1185">Reference proteome</keyword>
<evidence type="ECO:0000313" key="8">
    <source>
        <dbReference type="EMBL" id="MCF1752807.1"/>
    </source>
</evidence>
<proteinExistence type="inferred from homology"/>
<sequence length="147" mass="16487">MNTVSKIETWADSHHPKWIDFIRVALGLFILYKGVLFVSNVDVLMQMTQNADIAFFNMALAHYVAFAHLVGGLLIAIGLLTRIAVIVQIPILIGAVFFVNIKEGFLSTINNMEFAFSLVVLVLLCVILFFGSGKFSVDRWMKQHPNE</sequence>
<evidence type="ECO:0000256" key="4">
    <source>
        <dbReference type="ARBA" id="ARBA00022692"/>
    </source>
</evidence>
<feature type="transmembrane region" description="Helical" evidence="7">
    <location>
        <begin position="53"/>
        <end position="76"/>
    </location>
</feature>
<dbReference type="Pfam" id="PF07681">
    <property type="entry name" value="DoxX"/>
    <property type="match status" value="1"/>
</dbReference>
<dbReference type="PANTHER" id="PTHR33452">
    <property type="entry name" value="OXIDOREDUCTASE CATD-RELATED"/>
    <property type="match status" value="1"/>
</dbReference>
<dbReference type="InterPro" id="IPR032808">
    <property type="entry name" value="DoxX"/>
</dbReference>
<dbReference type="InterPro" id="IPR051907">
    <property type="entry name" value="DoxX-like_oxidoreductase"/>
</dbReference>
<reference evidence="8 9" key="1">
    <citation type="submission" date="2022-01" db="EMBL/GenBank/DDBJ databases">
        <title>Mariniradius saccharolyticus sp. nov., isolated from sediment of a river.</title>
        <authorList>
            <person name="Liu H."/>
        </authorList>
    </citation>
    <scope>NUCLEOTIDE SEQUENCE [LARGE SCALE GENOMIC DNA]</scope>
    <source>
        <strain evidence="8 9">RY-2</strain>
    </source>
</reference>
<gene>
    <name evidence="8" type="ORF">L0U89_17245</name>
</gene>